<comment type="caution">
    <text evidence="8">The sequence shown here is derived from an EMBL/GenBank/DDBJ whole genome shotgun (WGS) entry which is preliminary data.</text>
</comment>
<dbReference type="EMBL" id="MAMP01000003">
    <property type="protein sequence ID" value="OES46356.1"/>
    <property type="molecule type" value="Genomic_DNA"/>
</dbReference>
<evidence type="ECO:0000256" key="3">
    <source>
        <dbReference type="ARBA" id="ARBA00022475"/>
    </source>
</evidence>
<sequence length="178" mass="19181">MLWLLFKTFFLTGLVSFGGGYAIIPVIEAEVVRQGWMNTQKFTDIVAIAGMSPGPIATNTAVFTGFQMEGWKGAAISAFAMVLPSLVFVLIVASFFNRLNHSRVMKSIFYGLRPVVIALILFAAVKFALSTGMAAEVNMHTASLTGIFIVSLYSLVKRGTHPAYVIAMAGLVGMALYS</sequence>
<organism evidence="8 9">
    <name type="scientific">Domibacillus iocasae</name>
    <dbReference type="NCBI Taxonomy" id="1714016"/>
    <lineage>
        <taxon>Bacteria</taxon>
        <taxon>Bacillati</taxon>
        <taxon>Bacillota</taxon>
        <taxon>Bacilli</taxon>
        <taxon>Bacillales</taxon>
        <taxon>Bacillaceae</taxon>
        <taxon>Domibacillus</taxon>
    </lineage>
</organism>
<evidence type="ECO:0000256" key="6">
    <source>
        <dbReference type="ARBA" id="ARBA00023136"/>
    </source>
</evidence>
<dbReference type="GO" id="GO:0005886">
    <property type="term" value="C:plasma membrane"/>
    <property type="evidence" value="ECO:0007669"/>
    <property type="project" value="UniProtKB-SubCell"/>
</dbReference>
<feature type="transmembrane region" description="Helical" evidence="7">
    <location>
        <begin position="73"/>
        <end position="96"/>
    </location>
</feature>
<comment type="similarity">
    <text evidence="2">Belongs to the chromate ion transporter (CHR) (TC 2.A.51) family.</text>
</comment>
<dbReference type="Pfam" id="PF02417">
    <property type="entry name" value="Chromate_transp"/>
    <property type="match status" value="1"/>
</dbReference>
<dbReference type="PANTHER" id="PTHR43663:SF1">
    <property type="entry name" value="CHROMATE TRANSPORTER"/>
    <property type="match status" value="1"/>
</dbReference>
<protein>
    <submittedName>
        <fullName evidence="8">Chromate transporter</fullName>
    </submittedName>
</protein>
<feature type="transmembrane region" description="Helical" evidence="7">
    <location>
        <begin position="161"/>
        <end position="177"/>
    </location>
</feature>
<comment type="subcellular location">
    <subcellularLocation>
        <location evidence="1">Cell membrane</location>
        <topology evidence="1">Multi-pass membrane protein</topology>
    </subcellularLocation>
</comment>
<accession>A0A1E7DTF1</accession>
<proteinExistence type="inferred from homology"/>
<keyword evidence="9" id="KW-1185">Reference proteome</keyword>
<feature type="transmembrane region" description="Helical" evidence="7">
    <location>
        <begin position="45"/>
        <end position="66"/>
    </location>
</feature>
<keyword evidence="3" id="KW-1003">Cell membrane</keyword>
<reference evidence="8 9" key="1">
    <citation type="submission" date="2016-06" db="EMBL/GenBank/DDBJ databases">
        <title>Domibacillus iocasae genome sequencing.</title>
        <authorList>
            <person name="Verma A."/>
            <person name="Pal Y."/>
            <person name="Ojha A.K."/>
            <person name="Krishnamurthi S."/>
        </authorList>
    </citation>
    <scope>NUCLEOTIDE SEQUENCE [LARGE SCALE GENOMIC DNA]</scope>
    <source>
        <strain evidence="8 9">DSM 29979</strain>
    </source>
</reference>
<name>A0A1E7DTF1_9BACI</name>
<gene>
    <name evidence="8" type="ORF">BA724_15205</name>
</gene>
<evidence type="ECO:0000256" key="4">
    <source>
        <dbReference type="ARBA" id="ARBA00022692"/>
    </source>
</evidence>
<dbReference type="RefSeq" id="WP_069937094.1">
    <property type="nucleotide sequence ID" value="NZ_MAMP01000003.1"/>
</dbReference>
<feature type="transmembrane region" description="Helical" evidence="7">
    <location>
        <begin position="108"/>
        <end position="125"/>
    </location>
</feature>
<evidence type="ECO:0000313" key="9">
    <source>
        <dbReference type="Proteomes" id="UP000095658"/>
    </source>
</evidence>
<evidence type="ECO:0000256" key="1">
    <source>
        <dbReference type="ARBA" id="ARBA00004651"/>
    </source>
</evidence>
<keyword evidence="6 7" id="KW-0472">Membrane</keyword>
<keyword evidence="5 7" id="KW-1133">Transmembrane helix</keyword>
<dbReference type="InterPro" id="IPR052518">
    <property type="entry name" value="CHR_Transporter"/>
</dbReference>
<dbReference type="OrthoDB" id="9027281at2"/>
<evidence type="ECO:0000256" key="7">
    <source>
        <dbReference type="SAM" id="Phobius"/>
    </source>
</evidence>
<evidence type="ECO:0000256" key="5">
    <source>
        <dbReference type="ARBA" id="ARBA00022989"/>
    </source>
</evidence>
<dbReference type="PANTHER" id="PTHR43663">
    <property type="entry name" value="CHROMATE TRANSPORT PROTEIN-RELATED"/>
    <property type="match status" value="1"/>
</dbReference>
<evidence type="ECO:0000256" key="2">
    <source>
        <dbReference type="ARBA" id="ARBA00005262"/>
    </source>
</evidence>
<dbReference type="AlphaFoldDB" id="A0A1E7DTF1"/>
<dbReference type="GO" id="GO:0015109">
    <property type="term" value="F:chromate transmembrane transporter activity"/>
    <property type="evidence" value="ECO:0007669"/>
    <property type="project" value="InterPro"/>
</dbReference>
<evidence type="ECO:0000313" key="8">
    <source>
        <dbReference type="EMBL" id="OES46356.1"/>
    </source>
</evidence>
<dbReference type="InterPro" id="IPR003370">
    <property type="entry name" value="Chromate_transpt"/>
</dbReference>
<keyword evidence="4 7" id="KW-0812">Transmembrane</keyword>
<dbReference type="Proteomes" id="UP000095658">
    <property type="component" value="Unassembled WGS sequence"/>
</dbReference>
<dbReference type="STRING" id="1714016.BA724_15205"/>